<evidence type="ECO:0000313" key="2">
    <source>
        <dbReference type="EMBL" id="AMM02999.1"/>
    </source>
</evidence>
<keyword evidence="3" id="KW-1185">Reference proteome</keyword>
<protein>
    <submittedName>
        <fullName evidence="2">Microcin B17-like protein, McbA family</fullName>
    </submittedName>
</protein>
<reference evidence="2 3" key="2">
    <citation type="journal article" date="2016" name="Environ. Microbiol.">
        <title>The revisited genome of Pseudomonas putida KT2440 enlightens its value as a robust metabolic chassis.</title>
        <authorList>
            <person name="Belda E."/>
            <person name="van Heck R.G."/>
            <person name="Lopez-Sanchez M.J."/>
            <person name="Cruveiller S."/>
            <person name="Barbe V."/>
            <person name="Fraser C."/>
            <person name="Klenk H.P."/>
            <person name="Petersen J."/>
            <person name="Morgat A."/>
            <person name="Nikel P.I."/>
            <person name="Vallenet D."/>
            <person name="Rouy Z."/>
            <person name="Sekowska A."/>
            <person name="Martins Dos Santos V.A."/>
            <person name="de Lorenzo V."/>
            <person name="Danchin A."/>
            <person name="Medigue C."/>
        </authorList>
    </citation>
    <scope>NUCLEOTIDE SEQUENCE [LARGE SCALE GENOMIC DNA]</scope>
    <source>
        <strain evidence="3">ATCC 47054 / DSM 6125 / CFBP 8728 / NCIMB 11950 / KT2440</strain>
    </source>
</reference>
<accession>A0A140FWL6</accession>
<evidence type="ECO:0000256" key="1">
    <source>
        <dbReference type="SAM" id="MobiDB-lite"/>
    </source>
</evidence>
<gene>
    <name evidence="2" type="ordered locus">PP_5665</name>
</gene>
<reference evidence="2 3" key="1">
    <citation type="journal article" date="2002" name="Environ. Microbiol.">
        <title>Complete genome sequence and comparative analysis of the metabolically versatile Pseudomonas putida KT2440.</title>
        <authorList>
            <person name="Nelson K.E."/>
            <person name="Weinel C."/>
            <person name="Paulsen I.T."/>
            <person name="Dodson R.J."/>
            <person name="Hilbert H."/>
            <person name="Martins dos Santos V.A."/>
            <person name="Fouts D.E."/>
            <person name="Gill S.R."/>
            <person name="Pop M."/>
            <person name="Holmes M."/>
            <person name="Brinkac L."/>
            <person name="Beanan M."/>
            <person name="DeBoy R.T."/>
            <person name="Daugherty S."/>
            <person name="Kolonay J."/>
            <person name="Madupu R."/>
            <person name="Nelson W."/>
            <person name="White O."/>
            <person name="Peterson J."/>
            <person name="Khouri H."/>
            <person name="Hance I."/>
            <person name="Chris Lee P."/>
            <person name="Holtzapple E."/>
            <person name="Scanlan D."/>
            <person name="Tran K."/>
            <person name="Moazzez A."/>
            <person name="Utterback T."/>
            <person name="Rizzo M."/>
            <person name="Lee K."/>
            <person name="Kosack D."/>
            <person name="Moestl D."/>
            <person name="Wedler H."/>
            <person name="Lauber J."/>
            <person name="Stjepandic D."/>
            <person name="Hoheisel J."/>
            <person name="Straetz M."/>
            <person name="Heim S."/>
            <person name="Kiewitz C."/>
            <person name="Eisen J.A."/>
            <person name="Timmis K.N."/>
            <person name="Dusterhoft A."/>
            <person name="Tummler B."/>
            <person name="Fraser C.M."/>
        </authorList>
    </citation>
    <scope>NUCLEOTIDE SEQUENCE [LARGE SCALE GENOMIC DNA]</scope>
    <source>
        <strain evidence="3">ATCC 47054 / DSM 6125 / CFBP 8728 / NCIMB 11950 / KT2440</strain>
    </source>
</reference>
<name>A0A140FWL6_PSEPK</name>
<dbReference type="KEGG" id="ppu:PP_5665"/>
<proteinExistence type="predicted"/>
<evidence type="ECO:0000313" key="3">
    <source>
        <dbReference type="Proteomes" id="UP000000556"/>
    </source>
</evidence>
<sequence>MSGHNKNKETPMENQYGISVMELASDTHCDMEAEFFGGSGSAGGCGGSGGCGGGGGCKGGSGGSGGSGGNNGINNDPVTL</sequence>
<dbReference type="Proteomes" id="UP000000556">
    <property type="component" value="Chromosome"/>
</dbReference>
<dbReference type="BioCyc" id="PPUT160488:G1G01-4509-MONOMER"/>
<feature type="region of interest" description="Disordered" evidence="1">
    <location>
        <begin position="61"/>
        <end position="80"/>
    </location>
</feature>
<dbReference type="STRING" id="160488.PP_5665"/>
<dbReference type="AlphaFoldDB" id="A0A140FWL6"/>
<dbReference type="EMBL" id="AE015451">
    <property type="protein sequence ID" value="AMM02999.1"/>
    <property type="molecule type" value="Genomic_DNA"/>
</dbReference>
<feature type="compositionally biased region" description="Gly residues" evidence="1">
    <location>
        <begin position="61"/>
        <end position="71"/>
    </location>
</feature>
<organism evidence="2 3">
    <name type="scientific">Pseudomonas putida (strain ATCC 47054 / DSM 6125 / CFBP 8728 / NCIMB 11950 / KT2440)</name>
    <dbReference type="NCBI Taxonomy" id="160488"/>
    <lineage>
        <taxon>Bacteria</taxon>
        <taxon>Pseudomonadati</taxon>
        <taxon>Pseudomonadota</taxon>
        <taxon>Gammaproteobacteria</taxon>
        <taxon>Pseudomonadales</taxon>
        <taxon>Pseudomonadaceae</taxon>
        <taxon>Pseudomonas</taxon>
    </lineage>
</organism>